<reference evidence="4 5" key="1">
    <citation type="submission" date="2015-09" db="EMBL/GenBank/DDBJ databases">
        <title>Draft genome sequence of Kouleothrix aurantiaca JCM 19913.</title>
        <authorList>
            <person name="Hemp J."/>
        </authorList>
    </citation>
    <scope>NUCLEOTIDE SEQUENCE [LARGE SCALE GENOMIC DNA]</scope>
    <source>
        <strain evidence="4 5">COM-B</strain>
    </source>
</reference>
<comment type="caution">
    <text evidence="4">The sequence shown here is derived from an EMBL/GenBank/DDBJ whole genome shotgun (WGS) entry which is preliminary data.</text>
</comment>
<dbReference type="InterPro" id="IPR011006">
    <property type="entry name" value="CheY-like_superfamily"/>
</dbReference>
<protein>
    <recommendedName>
        <fullName evidence="3">Response regulatory domain-containing protein</fullName>
    </recommendedName>
</protein>
<name>A0A0P9D2D1_9CHLR</name>
<dbReference type="SUPFAM" id="SSF52172">
    <property type="entry name" value="CheY-like"/>
    <property type="match status" value="1"/>
</dbReference>
<dbReference type="PROSITE" id="PS50110">
    <property type="entry name" value="RESPONSE_REGULATORY"/>
    <property type="match status" value="1"/>
</dbReference>
<dbReference type="PANTHER" id="PTHR44591">
    <property type="entry name" value="STRESS RESPONSE REGULATOR PROTEIN 1"/>
    <property type="match status" value="1"/>
</dbReference>
<organism evidence="4 5">
    <name type="scientific">Kouleothrix aurantiaca</name>
    <dbReference type="NCBI Taxonomy" id="186479"/>
    <lineage>
        <taxon>Bacteria</taxon>
        <taxon>Bacillati</taxon>
        <taxon>Chloroflexota</taxon>
        <taxon>Chloroflexia</taxon>
        <taxon>Chloroflexales</taxon>
        <taxon>Roseiflexineae</taxon>
        <taxon>Roseiflexaceae</taxon>
        <taxon>Kouleothrix</taxon>
    </lineage>
</organism>
<dbReference type="GO" id="GO:0000160">
    <property type="term" value="P:phosphorelay signal transduction system"/>
    <property type="evidence" value="ECO:0007669"/>
    <property type="project" value="InterPro"/>
</dbReference>
<dbReference type="PANTHER" id="PTHR44591:SF23">
    <property type="entry name" value="CHEY SUBFAMILY"/>
    <property type="match status" value="1"/>
</dbReference>
<dbReference type="Gene3D" id="3.40.50.2300">
    <property type="match status" value="1"/>
</dbReference>
<keyword evidence="5" id="KW-1185">Reference proteome</keyword>
<evidence type="ECO:0000256" key="2">
    <source>
        <dbReference type="PROSITE-ProRule" id="PRU00169"/>
    </source>
</evidence>
<dbReference type="AlphaFoldDB" id="A0A0P9D2D1"/>
<gene>
    <name evidence="4" type="ORF">SE17_11315</name>
</gene>
<evidence type="ECO:0000313" key="4">
    <source>
        <dbReference type="EMBL" id="KPV53148.1"/>
    </source>
</evidence>
<accession>A0A0P9D2D1</accession>
<dbReference type="Pfam" id="PF00072">
    <property type="entry name" value="Response_reg"/>
    <property type="match status" value="1"/>
</dbReference>
<sequence length="126" mass="13697">MDVLLVDDNVLMQQLIARFLGEFGYQVAVAGLASEAVALARKSPPGLLMIDMHLPDLDGPDALIALRRLPGCADTPAIAISGLAEEEMRHMMMHDFNEYLVKPVDLDMLHATVARYLGPNLARSVG</sequence>
<evidence type="ECO:0000313" key="5">
    <source>
        <dbReference type="Proteomes" id="UP000050509"/>
    </source>
</evidence>
<evidence type="ECO:0000256" key="1">
    <source>
        <dbReference type="ARBA" id="ARBA00022553"/>
    </source>
</evidence>
<dbReference type="EMBL" id="LJCR01000328">
    <property type="protein sequence ID" value="KPV53148.1"/>
    <property type="molecule type" value="Genomic_DNA"/>
</dbReference>
<dbReference type="SMART" id="SM00448">
    <property type="entry name" value="REC"/>
    <property type="match status" value="1"/>
</dbReference>
<dbReference type="Proteomes" id="UP000050509">
    <property type="component" value="Unassembled WGS sequence"/>
</dbReference>
<keyword evidence="1 2" id="KW-0597">Phosphoprotein</keyword>
<feature type="modified residue" description="4-aspartylphosphate" evidence="2">
    <location>
        <position position="51"/>
    </location>
</feature>
<feature type="domain" description="Response regulatory" evidence="3">
    <location>
        <begin position="2"/>
        <end position="117"/>
    </location>
</feature>
<evidence type="ECO:0000259" key="3">
    <source>
        <dbReference type="PROSITE" id="PS50110"/>
    </source>
</evidence>
<dbReference type="InterPro" id="IPR050595">
    <property type="entry name" value="Bact_response_regulator"/>
</dbReference>
<proteinExistence type="predicted"/>
<dbReference type="InterPro" id="IPR001789">
    <property type="entry name" value="Sig_transdc_resp-reg_receiver"/>
</dbReference>